<evidence type="ECO:0000313" key="3">
    <source>
        <dbReference type="Proteomes" id="UP000619761"/>
    </source>
</evidence>
<dbReference type="Pfam" id="PF06992">
    <property type="entry name" value="Phage_lambda_P"/>
    <property type="match status" value="1"/>
</dbReference>
<evidence type="ECO:0000256" key="1">
    <source>
        <dbReference type="SAM" id="MobiDB-lite"/>
    </source>
</evidence>
<evidence type="ECO:0008006" key="4">
    <source>
        <dbReference type="Google" id="ProtNLM"/>
    </source>
</evidence>
<name>A0ABQ3BB29_9GAMM</name>
<comment type="caution">
    <text evidence="2">The sequence shown here is derived from an EMBL/GenBank/DDBJ whole genome shotgun (WGS) entry which is preliminary data.</text>
</comment>
<evidence type="ECO:0000313" key="2">
    <source>
        <dbReference type="EMBL" id="GGY87403.1"/>
    </source>
</evidence>
<gene>
    <name evidence="2" type="ORF">GCM10011613_35730</name>
</gene>
<dbReference type="EMBL" id="BMYZ01000004">
    <property type="protein sequence ID" value="GGY87403.1"/>
    <property type="molecule type" value="Genomic_DNA"/>
</dbReference>
<reference evidence="3" key="1">
    <citation type="journal article" date="2019" name="Int. J. Syst. Evol. Microbiol.">
        <title>The Global Catalogue of Microorganisms (GCM) 10K type strain sequencing project: providing services to taxonomists for standard genome sequencing and annotation.</title>
        <authorList>
            <consortium name="The Broad Institute Genomics Platform"/>
            <consortium name="The Broad Institute Genome Sequencing Center for Infectious Disease"/>
            <person name="Wu L."/>
            <person name="Ma J."/>
        </authorList>
    </citation>
    <scope>NUCLEOTIDE SEQUENCE [LARGE SCALE GENOMIC DNA]</scope>
    <source>
        <strain evidence="3">KCTC 32239</strain>
    </source>
</reference>
<feature type="region of interest" description="Disordered" evidence="1">
    <location>
        <begin position="19"/>
        <end position="41"/>
    </location>
</feature>
<accession>A0ABQ3BB29</accession>
<keyword evidence="3" id="KW-1185">Reference proteome</keyword>
<dbReference type="InterPro" id="IPR009731">
    <property type="entry name" value="P-like"/>
</dbReference>
<organism evidence="2 3">
    <name type="scientific">Cellvibrio zantedeschiae</name>
    <dbReference type="NCBI Taxonomy" id="1237077"/>
    <lineage>
        <taxon>Bacteria</taxon>
        <taxon>Pseudomonadati</taxon>
        <taxon>Pseudomonadota</taxon>
        <taxon>Gammaproteobacteria</taxon>
        <taxon>Cellvibrionales</taxon>
        <taxon>Cellvibrionaceae</taxon>
        <taxon>Cellvibrio</taxon>
    </lineage>
</organism>
<protein>
    <recommendedName>
        <fullName evidence="4">Replicative helicase inhibitor G39P N-terminal domain-containing protein</fullName>
    </recommendedName>
</protein>
<sequence length="233" mass="26604">MRDSNPIIQQVAQEIEALSKTSPTAAGHSEGTEQNFPPWRSGERKITDAHIDALNEIFALFRINYHNQYYKAYSDTQVLNQIKKLWLESLSQFAPDTILRGARKVIEESEYLPTLNRMIRACQGDPEKFGLIDAHRAYVEACRAPSPKAAYNWSHPAIYHAGCASDWFFLANNSEKIAFPIFERHYLKLCERVMNGEELPAPNIPALPQSTETPLSKEENAKRMEALRKQLEL</sequence>
<dbReference type="Proteomes" id="UP000619761">
    <property type="component" value="Unassembled WGS sequence"/>
</dbReference>
<proteinExistence type="predicted"/>
<feature type="region of interest" description="Disordered" evidence="1">
    <location>
        <begin position="201"/>
        <end position="222"/>
    </location>
</feature>